<evidence type="ECO:0000256" key="10">
    <source>
        <dbReference type="SAM" id="Phobius"/>
    </source>
</evidence>
<dbReference type="RefSeq" id="XP_033668817.1">
    <property type="nucleotide sequence ID" value="XM_033812493.1"/>
</dbReference>
<dbReference type="Gene3D" id="1.20.1560.10">
    <property type="entry name" value="ABC transporter type 1, transmembrane domain"/>
    <property type="match status" value="1"/>
</dbReference>
<feature type="transmembrane region" description="Helical" evidence="10">
    <location>
        <begin position="86"/>
        <end position="105"/>
    </location>
</feature>
<dbReference type="InterPro" id="IPR039421">
    <property type="entry name" value="Type_1_exporter"/>
</dbReference>
<comment type="subcellular location">
    <subcellularLocation>
        <location evidence="1">Membrane</location>
        <topology evidence="1">Multi-pass membrane protein</topology>
    </subcellularLocation>
</comment>
<dbReference type="Pfam" id="PF00664">
    <property type="entry name" value="ABC_membrane"/>
    <property type="match status" value="1"/>
</dbReference>
<evidence type="ECO:0000256" key="3">
    <source>
        <dbReference type="ARBA" id="ARBA00022692"/>
    </source>
</evidence>
<keyword evidence="3 10" id="KW-0812">Transmembrane</keyword>
<dbReference type="PANTHER" id="PTHR24221">
    <property type="entry name" value="ATP-BINDING CASSETTE SUB-FAMILY B"/>
    <property type="match status" value="1"/>
</dbReference>
<dbReference type="AlphaFoldDB" id="A0A6A6CNV4"/>
<dbReference type="InterPro" id="IPR036640">
    <property type="entry name" value="ABC1_TM_sf"/>
</dbReference>
<keyword evidence="2" id="KW-0813">Transport</keyword>
<feature type="transmembrane region" description="Helical" evidence="10">
    <location>
        <begin position="324"/>
        <end position="344"/>
    </location>
</feature>
<evidence type="ECO:0000313" key="13">
    <source>
        <dbReference type="EMBL" id="KAF2167928.1"/>
    </source>
</evidence>
<dbReference type="Pfam" id="PF00005">
    <property type="entry name" value="ABC_tran"/>
    <property type="match status" value="1"/>
</dbReference>
<evidence type="ECO:0000256" key="4">
    <source>
        <dbReference type="ARBA" id="ARBA00022741"/>
    </source>
</evidence>
<name>A0A6A6CNV4_ZASCE</name>
<dbReference type="GO" id="GO:0005774">
    <property type="term" value="C:vacuolar membrane"/>
    <property type="evidence" value="ECO:0007669"/>
    <property type="project" value="TreeGrafter"/>
</dbReference>
<keyword evidence="7 10" id="KW-0472">Membrane</keyword>
<dbReference type="EMBL" id="ML993592">
    <property type="protein sequence ID" value="KAF2167928.1"/>
    <property type="molecule type" value="Genomic_DNA"/>
</dbReference>
<reference evidence="13" key="1">
    <citation type="journal article" date="2020" name="Stud. Mycol.">
        <title>101 Dothideomycetes genomes: a test case for predicting lifestyles and emergence of pathogens.</title>
        <authorList>
            <person name="Haridas S."/>
            <person name="Albert R."/>
            <person name="Binder M."/>
            <person name="Bloem J."/>
            <person name="Labutti K."/>
            <person name="Salamov A."/>
            <person name="Andreopoulos B."/>
            <person name="Baker S."/>
            <person name="Barry K."/>
            <person name="Bills G."/>
            <person name="Bluhm B."/>
            <person name="Cannon C."/>
            <person name="Castanera R."/>
            <person name="Culley D."/>
            <person name="Daum C."/>
            <person name="Ezra D."/>
            <person name="Gonzalez J."/>
            <person name="Henrissat B."/>
            <person name="Kuo A."/>
            <person name="Liang C."/>
            <person name="Lipzen A."/>
            <person name="Lutzoni F."/>
            <person name="Magnuson J."/>
            <person name="Mondo S."/>
            <person name="Nolan M."/>
            <person name="Ohm R."/>
            <person name="Pangilinan J."/>
            <person name="Park H.-J."/>
            <person name="Ramirez L."/>
            <person name="Alfaro M."/>
            <person name="Sun H."/>
            <person name="Tritt A."/>
            <person name="Yoshinaga Y."/>
            <person name="Zwiers L.-H."/>
            <person name="Turgeon B."/>
            <person name="Goodwin S."/>
            <person name="Spatafora J."/>
            <person name="Crous P."/>
            <person name="Grigoriev I."/>
        </authorList>
    </citation>
    <scope>NUCLEOTIDE SEQUENCE</scope>
    <source>
        <strain evidence="13">ATCC 36951</strain>
    </source>
</reference>
<keyword evidence="5" id="KW-0067">ATP-binding</keyword>
<dbReference type="SUPFAM" id="SSF90123">
    <property type="entry name" value="ABC transporter transmembrane region"/>
    <property type="match status" value="1"/>
</dbReference>
<feature type="compositionally biased region" description="Polar residues" evidence="9">
    <location>
        <begin position="192"/>
        <end position="205"/>
    </location>
</feature>
<gene>
    <name evidence="13" type="ORF">M409DRAFT_53874</name>
</gene>
<dbReference type="InterPro" id="IPR027417">
    <property type="entry name" value="P-loop_NTPase"/>
</dbReference>
<feature type="transmembrane region" description="Helical" evidence="10">
    <location>
        <begin position="53"/>
        <end position="74"/>
    </location>
</feature>
<dbReference type="GO" id="GO:0005524">
    <property type="term" value="F:ATP binding"/>
    <property type="evidence" value="ECO:0007669"/>
    <property type="project" value="UniProtKB-KW"/>
</dbReference>
<feature type="region of interest" description="Disordered" evidence="9">
    <location>
        <begin position="189"/>
        <end position="250"/>
    </location>
</feature>
<accession>A0A6A6CNV4</accession>
<dbReference type="InterPro" id="IPR003439">
    <property type="entry name" value="ABC_transporter-like_ATP-bd"/>
</dbReference>
<dbReference type="Proteomes" id="UP000799537">
    <property type="component" value="Unassembled WGS sequence"/>
</dbReference>
<dbReference type="PROSITE" id="PS00211">
    <property type="entry name" value="ABC_TRANSPORTER_1"/>
    <property type="match status" value="1"/>
</dbReference>
<dbReference type="SUPFAM" id="SSF52540">
    <property type="entry name" value="P-loop containing nucleoside triphosphate hydrolases"/>
    <property type="match status" value="1"/>
</dbReference>
<feature type="transmembrane region" description="Helical" evidence="10">
    <location>
        <begin position="428"/>
        <end position="446"/>
    </location>
</feature>
<keyword evidence="14" id="KW-1185">Reference proteome</keyword>
<feature type="domain" description="ABC transporter" evidence="11">
    <location>
        <begin position="607"/>
        <end position="841"/>
    </location>
</feature>
<keyword evidence="6 10" id="KW-1133">Transmembrane helix</keyword>
<evidence type="ECO:0000256" key="1">
    <source>
        <dbReference type="ARBA" id="ARBA00004141"/>
    </source>
</evidence>
<organism evidence="13 14">
    <name type="scientific">Zasmidium cellare ATCC 36951</name>
    <dbReference type="NCBI Taxonomy" id="1080233"/>
    <lineage>
        <taxon>Eukaryota</taxon>
        <taxon>Fungi</taxon>
        <taxon>Dikarya</taxon>
        <taxon>Ascomycota</taxon>
        <taxon>Pezizomycotina</taxon>
        <taxon>Dothideomycetes</taxon>
        <taxon>Dothideomycetidae</taxon>
        <taxon>Mycosphaerellales</taxon>
        <taxon>Mycosphaerellaceae</taxon>
        <taxon>Zasmidium</taxon>
    </lineage>
</organism>
<dbReference type="GO" id="GO:0016887">
    <property type="term" value="F:ATP hydrolysis activity"/>
    <property type="evidence" value="ECO:0007669"/>
    <property type="project" value="InterPro"/>
</dbReference>
<protein>
    <recommendedName>
        <fullName evidence="15">ABC transporter domain-containing protein</fullName>
    </recommendedName>
</protein>
<dbReference type="PANTHER" id="PTHR24221:SF651">
    <property type="entry name" value="HEAVY METAL TOLERANCE PROTEIN"/>
    <property type="match status" value="1"/>
</dbReference>
<comment type="similarity">
    <text evidence="8">Belongs to the ABC transporter superfamily. ABCB family. Heavy Metal importer (TC 3.A.1.210) subfamily.</text>
</comment>
<feature type="transmembrane region" description="Helical" evidence="10">
    <location>
        <begin position="400"/>
        <end position="422"/>
    </location>
</feature>
<evidence type="ECO:0000256" key="5">
    <source>
        <dbReference type="ARBA" id="ARBA00022840"/>
    </source>
</evidence>
<feature type="transmembrane region" description="Helical" evidence="10">
    <location>
        <begin position="283"/>
        <end position="304"/>
    </location>
</feature>
<evidence type="ECO:0008006" key="15">
    <source>
        <dbReference type="Google" id="ProtNLM"/>
    </source>
</evidence>
<sequence>MTTTQTSTALVALHLATPLATIFYFIAAKITASCLLQQPSKHSGTRLRRYPAITLAFGVTGTVVAEGITTITQAFQKPEFSSTPDYSAYLLLLLTAHSGLSLGLLENKNPIWHQYLGAWFVALALEIPIIALQGLTIPTNEYAEGRMILCVLRALCLLVLCLFTGFSMLGDRRRSVTLDDESEALLAADTSEGGNVNGANGQPNGHASKPARSPNDSLFSNEEDSDDDDYDWGYDSDTEDPEGDKELRAQQKKRLQQSGSWISYLSEYGIFIRMVLPRKERRVQACIALVGLCIVAERILNILVPRQLGILVEDLTNFAGTGMVPWSSLGFWILYAALGSHAGVRLIREIAQLPVQQYGYKAIATISFQHVMTLSMDFHNEKNSGELMRAIEQGTNLQDLVNFMFFDVLPMFFDLIAAFVYVSILFDIYMAMILLAVGIAYIWIGAKVTSLSIKQRRNFNTTMREESKVQNEAINNWQTVSHFNRGKYESARYSNAVDAFNFAEWKYYLAFDLGGGAQNAVMFLGRVAATVLAVYQVSQGTVGVRNFVTLVSYLDSIEEPFSLVSYSVRKITGMLTDSERLLQLLTTKPSITDVPDAKELEVTKGEVSFDHVEFAYDPRRPTLKDVNFTVKPGQTVALVGETGGGKSTTLKLLYRYYDVNGGAVRIDGQDIREVTLDSLRDSFGMVPQDPSLFNFTIMENIKYARLDATDEEVMDACRAAAIHDKIMSFPDGYSAKVGERGVKLSGGELQRIAIARAMVRRPKIVLLDEATSMIDAETEAVIQQAFKRLTADRTTFIVAHRLSTIQHADLILVIQDGEIVERGTHEELFEQKGKYVALWSKQLSKDVASRGGGKFDRP</sequence>
<dbReference type="InterPro" id="IPR017871">
    <property type="entry name" value="ABC_transporter-like_CS"/>
</dbReference>
<dbReference type="PROSITE" id="PS50893">
    <property type="entry name" value="ABC_TRANSPORTER_2"/>
    <property type="match status" value="1"/>
</dbReference>
<keyword evidence="4" id="KW-0547">Nucleotide-binding</keyword>
<dbReference type="InterPro" id="IPR003593">
    <property type="entry name" value="AAA+_ATPase"/>
</dbReference>
<feature type="compositionally biased region" description="Acidic residues" evidence="9">
    <location>
        <begin position="221"/>
        <end position="243"/>
    </location>
</feature>
<dbReference type="GeneID" id="54565765"/>
<evidence type="ECO:0000259" key="12">
    <source>
        <dbReference type="PROSITE" id="PS50929"/>
    </source>
</evidence>
<dbReference type="FunFam" id="3.40.50.300:FF:000287">
    <property type="entry name" value="Multidrug ABC transporter ATP-binding protein"/>
    <property type="match status" value="1"/>
</dbReference>
<proteinExistence type="inferred from homology"/>
<dbReference type="PROSITE" id="PS50929">
    <property type="entry name" value="ABC_TM1F"/>
    <property type="match status" value="1"/>
</dbReference>
<feature type="domain" description="ABC transmembrane type-1" evidence="12">
    <location>
        <begin position="288"/>
        <end position="573"/>
    </location>
</feature>
<dbReference type="Gene3D" id="3.40.50.300">
    <property type="entry name" value="P-loop containing nucleotide triphosphate hydrolases"/>
    <property type="match status" value="1"/>
</dbReference>
<dbReference type="SMART" id="SM00382">
    <property type="entry name" value="AAA"/>
    <property type="match status" value="1"/>
</dbReference>
<dbReference type="OrthoDB" id="6500128at2759"/>
<feature type="transmembrane region" description="Helical" evidence="10">
    <location>
        <begin position="117"/>
        <end position="135"/>
    </location>
</feature>
<feature type="transmembrane region" description="Helical" evidence="10">
    <location>
        <begin position="147"/>
        <end position="169"/>
    </location>
</feature>
<dbReference type="CDD" id="cd18583">
    <property type="entry name" value="ABC_6TM_HMT1"/>
    <property type="match status" value="1"/>
</dbReference>
<evidence type="ECO:0000256" key="8">
    <source>
        <dbReference type="ARBA" id="ARBA00024363"/>
    </source>
</evidence>
<feature type="transmembrane region" description="Helical" evidence="10">
    <location>
        <begin position="12"/>
        <end position="32"/>
    </location>
</feature>
<evidence type="ECO:0000256" key="2">
    <source>
        <dbReference type="ARBA" id="ARBA00022448"/>
    </source>
</evidence>
<dbReference type="GO" id="GO:0140359">
    <property type="term" value="F:ABC-type transporter activity"/>
    <property type="evidence" value="ECO:0007669"/>
    <property type="project" value="InterPro"/>
</dbReference>
<evidence type="ECO:0000259" key="11">
    <source>
        <dbReference type="PROSITE" id="PS50893"/>
    </source>
</evidence>
<dbReference type="InterPro" id="IPR011527">
    <property type="entry name" value="ABC1_TM_dom"/>
</dbReference>
<evidence type="ECO:0000313" key="14">
    <source>
        <dbReference type="Proteomes" id="UP000799537"/>
    </source>
</evidence>
<evidence type="ECO:0000256" key="7">
    <source>
        <dbReference type="ARBA" id="ARBA00023136"/>
    </source>
</evidence>
<evidence type="ECO:0000256" key="9">
    <source>
        <dbReference type="SAM" id="MobiDB-lite"/>
    </source>
</evidence>
<evidence type="ECO:0000256" key="6">
    <source>
        <dbReference type="ARBA" id="ARBA00022989"/>
    </source>
</evidence>